<dbReference type="InterPro" id="IPR039512">
    <property type="entry name" value="RCHY1_zinc-ribbon"/>
</dbReference>
<dbReference type="InterPro" id="IPR037275">
    <property type="entry name" value="Znf_CTCHY_sf"/>
</dbReference>
<accession>A0A2T0FHW6</accession>
<dbReference type="AlphaFoldDB" id="A0A2T0FHW6"/>
<evidence type="ECO:0000256" key="5">
    <source>
        <dbReference type="SAM" id="MobiDB-lite"/>
    </source>
</evidence>
<evidence type="ECO:0000313" key="10">
    <source>
        <dbReference type="Proteomes" id="UP000238350"/>
    </source>
</evidence>
<dbReference type="PROSITE" id="PS51270">
    <property type="entry name" value="ZF_CTCHY"/>
    <property type="match status" value="1"/>
</dbReference>
<dbReference type="InterPro" id="IPR013083">
    <property type="entry name" value="Znf_RING/FYVE/PHD"/>
</dbReference>
<name>A0A2T0FHW6_9ASCO</name>
<dbReference type="PANTHER" id="PTHR21319:SF0">
    <property type="entry name" value="AND RING FINGER DOMAIN PROTEIN, PUTATIVE (AFU_ORTHOLOGUE AFUA_1G08900)-RELATED"/>
    <property type="match status" value="1"/>
</dbReference>
<keyword evidence="1" id="KW-0479">Metal-binding</keyword>
<keyword evidence="10" id="KW-1185">Reference proteome</keyword>
<dbReference type="InterPro" id="IPR037274">
    <property type="entry name" value="Znf_CHY_sf"/>
</dbReference>
<keyword evidence="2 4" id="KW-0863">Zinc-finger</keyword>
<dbReference type="Gene3D" id="2.20.28.10">
    <property type="match status" value="1"/>
</dbReference>
<comment type="caution">
    <text evidence="9">The sequence shown here is derived from an EMBL/GenBank/DDBJ whole genome shotgun (WGS) entry which is preliminary data.</text>
</comment>
<feature type="domain" description="CHY-type" evidence="7">
    <location>
        <begin position="236"/>
        <end position="303"/>
    </location>
</feature>
<dbReference type="GO" id="GO:0008270">
    <property type="term" value="F:zinc ion binding"/>
    <property type="evidence" value="ECO:0007669"/>
    <property type="project" value="UniProtKB-KW"/>
</dbReference>
<dbReference type="SUPFAM" id="SSF161219">
    <property type="entry name" value="CHY zinc finger-like"/>
    <property type="match status" value="1"/>
</dbReference>
<dbReference type="SUPFAM" id="SSF161245">
    <property type="entry name" value="Zinc hairpin stack"/>
    <property type="match status" value="1"/>
</dbReference>
<evidence type="ECO:0000313" key="9">
    <source>
        <dbReference type="EMBL" id="PRT54591.1"/>
    </source>
</evidence>
<dbReference type="PROSITE" id="PS50089">
    <property type="entry name" value="ZF_RING_2"/>
    <property type="match status" value="1"/>
</dbReference>
<proteinExistence type="predicted"/>
<gene>
    <name evidence="9" type="ORF">B9G98_02211</name>
</gene>
<sequence length="478" mass="54276">MTKPVLDETKEVPSLQSIHAYQARILAWADPFASLANDIPRPQFKLQLPENWTPRLPNLPQMPQLTMPNLTMPQLNVPQLNVPQLQFPNLTVPQLPELALPQGWPRRWPQSWAPHWFELIQDLEEFGIVDNVDDLLEGSEEEHKSDDEEENDEISDNASVFSLTSEDSDLERLGHVPDIATLNATLRNASQLLLKSFTEAIERSRSPRSVIQSDAELEPELQAELSPEDLAASYTPDRDGLGCAHYRRNCKVQCIDCHKFYPCRLCHDELEAHNLPRRETKYMLCMLCDKVSRAGQFCNNCHKEMASYFCDICKLWSDEPEKSIFHCDDCGICRVGAGIGIDTIHCQKCGICMNIELADNHPCIERSANSNCPICLEYLFNSTKVLMFMACGHPIHQLCYQSYVSANYKCPICFKSIIDTSAIFRAIDNEVAREILPSELRDLRVDIMCNDCRAKSRVPFHVAGLKCHTCGSYNTSKV</sequence>
<feature type="domain" description="RING-type" evidence="6">
    <location>
        <begin position="372"/>
        <end position="413"/>
    </location>
</feature>
<dbReference type="Pfam" id="PF05495">
    <property type="entry name" value="zf-CHY"/>
    <property type="match status" value="1"/>
</dbReference>
<organism evidence="9 10">
    <name type="scientific">Wickerhamiella sorbophila</name>
    <dbReference type="NCBI Taxonomy" id="45607"/>
    <lineage>
        <taxon>Eukaryota</taxon>
        <taxon>Fungi</taxon>
        <taxon>Dikarya</taxon>
        <taxon>Ascomycota</taxon>
        <taxon>Saccharomycotina</taxon>
        <taxon>Dipodascomycetes</taxon>
        <taxon>Dipodascales</taxon>
        <taxon>Trichomonascaceae</taxon>
        <taxon>Wickerhamiella</taxon>
    </lineage>
</organism>
<dbReference type="InterPro" id="IPR017921">
    <property type="entry name" value="Znf_CTCHY"/>
</dbReference>
<evidence type="ECO:0000256" key="1">
    <source>
        <dbReference type="ARBA" id="ARBA00022723"/>
    </source>
</evidence>
<dbReference type="GO" id="GO:0016567">
    <property type="term" value="P:protein ubiquitination"/>
    <property type="evidence" value="ECO:0007669"/>
    <property type="project" value="TreeGrafter"/>
</dbReference>
<dbReference type="SMART" id="SM00184">
    <property type="entry name" value="RING"/>
    <property type="match status" value="1"/>
</dbReference>
<protein>
    <submittedName>
        <fullName evidence="9">Putative RING finger protein C2F3.16</fullName>
    </submittedName>
</protein>
<evidence type="ECO:0000256" key="3">
    <source>
        <dbReference type="ARBA" id="ARBA00022833"/>
    </source>
</evidence>
<dbReference type="Proteomes" id="UP000238350">
    <property type="component" value="Unassembled WGS sequence"/>
</dbReference>
<dbReference type="InterPro" id="IPR008913">
    <property type="entry name" value="Znf_CHY"/>
</dbReference>
<dbReference type="PANTHER" id="PTHR21319">
    <property type="entry name" value="RING FINGER AND CHY ZINC FINGER DOMAIN-CONTAINING PROTEIN 1"/>
    <property type="match status" value="1"/>
</dbReference>
<evidence type="ECO:0000259" key="7">
    <source>
        <dbReference type="PROSITE" id="PS51266"/>
    </source>
</evidence>
<reference evidence="9 10" key="1">
    <citation type="submission" date="2017-04" db="EMBL/GenBank/DDBJ databases">
        <title>Genome sequencing of [Candida] sorbophila.</title>
        <authorList>
            <person name="Ahn J.O."/>
        </authorList>
    </citation>
    <scope>NUCLEOTIDE SEQUENCE [LARGE SCALE GENOMIC DNA]</scope>
    <source>
        <strain evidence="9 10">DS02</strain>
    </source>
</reference>
<dbReference type="GO" id="GO:0006511">
    <property type="term" value="P:ubiquitin-dependent protein catabolic process"/>
    <property type="evidence" value="ECO:0007669"/>
    <property type="project" value="TreeGrafter"/>
</dbReference>
<dbReference type="RefSeq" id="XP_024664536.1">
    <property type="nucleotide sequence ID" value="XM_024808768.1"/>
</dbReference>
<dbReference type="PROSITE" id="PS51266">
    <property type="entry name" value="ZF_CHY"/>
    <property type="match status" value="1"/>
</dbReference>
<keyword evidence="3" id="KW-0862">Zinc</keyword>
<dbReference type="Pfam" id="PF14599">
    <property type="entry name" value="zinc_ribbon_6"/>
    <property type="match status" value="1"/>
</dbReference>
<dbReference type="Pfam" id="PF13639">
    <property type="entry name" value="zf-RING_2"/>
    <property type="match status" value="1"/>
</dbReference>
<dbReference type="GO" id="GO:0005634">
    <property type="term" value="C:nucleus"/>
    <property type="evidence" value="ECO:0007669"/>
    <property type="project" value="TreeGrafter"/>
</dbReference>
<dbReference type="OrthoDB" id="411372at2759"/>
<dbReference type="InterPro" id="IPR001841">
    <property type="entry name" value="Znf_RING"/>
</dbReference>
<dbReference type="SUPFAM" id="SSF57850">
    <property type="entry name" value="RING/U-box"/>
    <property type="match status" value="1"/>
</dbReference>
<evidence type="ECO:0000256" key="2">
    <source>
        <dbReference type="ARBA" id="ARBA00022771"/>
    </source>
</evidence>
<dbReference type="EMBL" id="NDIQ01000021">
    <property type="protein sequence ID" value="PRT54591.1"/>
    <property type="molecule type" value="Genomic_DNA"/>
</dbReference>
<dbReference type="GeneID" id="36515959"/>
<dbReference type="Gene3D" id="3.30.40.10">
    <property type="entry name" value="Zinc/RING finger domain, C3HC4 (zinc finger)"/>
    <property type="match status" value="1"/>
</dbReference>
<dbReference type="STRING" id="45607.A0A2T0FHW6"/>
<feature type="domain" description="CTCHY-type" evidence="8">
    <location>
        <begin position="305"/>
        <end position="371"/>
    </location>
</feature>
<dbReference type="GO" id="GO:0061630">
    <property type="term" value="F:ubiquitin protein ligase activity"/>
    <property type="evidence" value="ECO:0007669"/>
    <property type="project" value="TreeGrafter"/>
</dbReference>
<dbReference type="CDD" id="cd16464">
    <property type="entry name" value="RING-H2_Pirh2-like"/>
    <property type="match status" value="1"/>
</dbReference>
<feature type="region of interest" description="Disordered" evidence="5">
    <location>
        <begin position="139"/>
        <end position="159"/>
    </location>
</feature>
<evidence type="ECO:0000256" key="4">
    <source>
        <dbReference type="PROSITE-ProRule" id="PRU00601"/>
    </source>
</evidence>
<evidence type="ECO:0000259" key="8">
    <source>
        <dbReference type="PROSITE" id="PS51270"/>
    </source>
</evidence>
<evidence type="ECO:0000259" key="6">
    <source>
        <dbReference type="PROSITE" id="PS50089"/>
    </source>
</evidence>